<dbReference type="SUPFAM" id="SSF49785">
    <property type="entry name" value="Galactose-binding domain-like"/>
    <property type="match status" value="2"/>
</dbReference>
<evidence type="ECO:0000256" key="5">
    <source>
        <dbReference type="ARBA" id="ARBA00022801"/>
    </source>
</evidence>
<dbReference type="InterPro" id="IPR025300">
    <property type="entry name" value="BetaGal_jelly_roll_dom"/>
</dbReference>
<dbReference type="SUPFAM" id="SSF117100">
    <property type="entry name" value="Beta-galactosidase LacA, domain 3"/>
    <property type="match status" value="1"/>
</dbReference>
<evidence type="ECO:0000259" key="9">
    <source>
        <dbReference type="SMART" id="SM01029"/>
    </source>
</evidence>
<dbReference type="Gene3D" id="3.20.20.80">
    <property type="entry name" value="Glycosidases"/>
    <property type="match status" value="1"/>
</dbReference>
<proteinExistence type="inferred from homology"/>
<evidence type="ECO:0000313" key="10">
    <source>
        <dbReference type="EMBL" id="RKO84362.1"/>
    </source>
</evidence>
<dbReference type="SUPFAM" id="SSF51011">
    <property type="entry name" value="Glycosyl hydrolase domain"/>
    <property type="match status" value="1"/>
</dbReference>
<reference evidence="11" key="1">
    <citation type="journal article" date="2018" name="Nat. Microbiol.">
        <title>Leveraging single-cell genomics to expand the fungal tree of life.</title>
        <authorList>
            <person name="Ahrendt S.R."/>
            <person name="Quandt C.A."/>
            <person name="Ciobanu D."/>
            <person name="Clum A."/>
            <person name="Salamov A."/>
            <person name="Andreopoulos B."/>
            <person name="Cheng J.F."/>
            <person name="Woyke T."/>
            <person name="Pelin A."/>
            <person name="Henrissat B."/>
            <person name="Reynolds N.K."/>
            <person name="Benny G.L."/>
            <person name="Smith M.E."/>
            <person name="James T.Y."/>
            <person name="Grigoriev I.V."/>
        </authorList>
    </citation>
    <scope>NUCLEOTIDE SEQUENCE [LARGE SCALE GENOMIC DNA]</scope>
</reference>
<dbReference type="OrthoDB" id="2122468at2759"/>
<dbReference type="Pfam" id="PF13364">
    <property type="entry name" value="BetaGal_ABD2"/>
    <property type="match status" value="2"/>
</dbReference>
<dbReference type="Proteomes" id="UP000269721">
    <property type="component" value="Unassembled WGS sequence"/>
</dbReference>
<dbReference type="GO" id="GO:0004565">
    <property type="term" value="F:beta-galactosidase activity"/>
    <property type="evidence" value="ECO:0007669"/>
    <property type="project" value="UniProtKB-EC"/>
</dbReference>
<comment type="similarity">
    <text evidence="2 8">Belongs to the glycosyl hydrolase 35 family.</text>
</comment>
<dbReference type="Pfam" id="PF01301">
    <property type="entry name" value="Glyco_hydro_35"/>
    <property type="match status" value="1"/>
</dbReference>
<dbReference type="InterPro" id="IPR018954">
    <property type="entry name" value="Betagal_dom2"/>
</dbReference>
<dbReference type="InterPro" id="IPR017853">
    <property type="entry name" value="GH"/>
</dbReference>
<evidence type="ECO:0000256" key="7">
    <source>
        <dbReference type="ARBA" id="ARBA00023295"/>
    </source>
</evidence>
<evidence type="ECO:0000313" key="11">
    <source>
        <dbReference type="Proteomes" id="UP000269721"/>
    </source>
</evidence>
<dbReference type="EMBL" id="ML000185">
    <property type="protein sequence ID" value="RKO84362.1"/>
    <property type="molecule type" value="Genomic_DNA"/>
</dbReference>
<dbReference type="InterPro" id="IPR008979">
    <property type="entry name" value="Galactose-bd-like_sf"/>
</dbReference>
<keyword evidence="5" id="KW-0378">Hydrolase</keyword>
<dbReference type="Gene3D" id="2.102.20.10">
    <property type="entry name" value="Beta-galactosidase, domain 2"/>
    <property type="match status" value="1"/>
</dbReference>
<gene>
    <name evidence="10" type="ORF">BDK51DRAFT_25575</name>
</gene>
<keyword evidence="11" id="KW-1185">Reference proteome</keyword>
<protein>
    <recommendedName>
        <fullName evidence="3">beta-galactosidase</fullName>
        <ecNumber evidence="3">3.2.1.23</ecNumber>
    </recommendedName>
</protein>
<dbReference type="InterPro" id="IPR037110">
    <property type="entry name" value="Betagal_dom2_sf"/>
</dbReference>
<sequence>MYAWDTYPAGFTCSNPGRWAQTLHDGSYHRYSNSSPLFLDEFQGGSFDPWGGSGYDKCREMTGYDFERLYYKDNIVAGVTLSNFYMTFGGTNWGHLAAPVVYSSYDYGSPITESRQLTRKFNENKLLGHLLLAVPEMAQTDAFDAQVANNTVLQVRARRNPTTGMEFRVFRNSNGLINSNQTFHAANVGDYATIPQQPGTTIALQGRDSKLLLANLAFAGGNKLVYSTSELLTIMTVGPREIIVLYGQEGQQGETVLAAGPNATATPLLLNGPSTSSTRDKNGIRINYVHTANTLQPILVKGASSAGRDLLLLIVDRIVAEQLWPARAPGSNPTSQPDILVRGPQLVRSAFVSARGAVAIAADLDADTVVEVFAAGAKALLVNQVFAENVQVTAYGSIIGSVAGPGEAPALPTLDGWKVAPTGPAHEADPAFDDSEWVVCTKAHSNLLPALAPGEPSLYADDYGFHVGHTTYRGHFKATGSEASITLVAQGGAAFAIAAWLNGNFIGSFVGHPNAGSTVSNFAIPADTLLPDEDNVFFVIVDSMGQEEGGGGPSDRDRFYRGLGKATLSLNSTTEAAPTINWKINGNLGGEHLVDTVRGPLNAGGLFGERAGYHLPGFPDGNWTEVGESDSFDAPGVSWYRTEIDLDLPANLDVPLGFRFPTQSGSIRSQLYVNGWQF</sequence>
<dbReference type="EC" id="3.2.1.23" evidence="3"/>
<comment type="catalytic activity">
    <reaction evidence="1">
        <text>Hydrolysis of terminal non-reducing beta-D-galactose residues in beta-D-galactosides.</text>
        <dbReference type="EC" id="3.2.1.23"/>
    </reaction>
</comment>
<feature type="non-terminal residue" evidence="10">
    <location>
        <position position="678"/>
    </location>
</feature>
<feature type="domain" description="Beta-galactosidase" evidence="9">
    <location>
        <begin position="136"/>
        <end position="323"/>
    </location>
</feature>
<dbReference type="Pfam" id="PF10435">
    <property type="entry name" value="BetaGal_dom2"/>
    <property type="match status" value="1"/>
</dbReference>
<dbReference type="InterPro" id="IPR025972">
    <property type="entry name" value="BetaGal_dom3"/>
</dbReference>
<evidence type="ECO:0000256" key="2">
    <source>
        <dbReference type="ARBA" id="ARBA00009809"/>
    </source>
</evidence>
<dbReference type="SMART" id="SM01029">
    <property type="entry name" value="BetaGal_dom2"/>
    <property type="match status" value="1"/>
</dbReference>
<evidence type="ECO:0000256" key="4">
    <source>
        <dbReference type="ARBA" id="ARBA00022729"/>
    </source>
</evidence>
<dbReference type="InterPro" id="IPR031330">
    <property type="entry name" value="Gly_Hdrlase_35_cat"/>
</dbReference>
<dbReference type="SUPFAM" id="SSF51445">
    <property type="entry name" value="(Trans)glycosidases"/>
    <property type="match status" value="1"/>
</dbReference>
<name>A0A4P9VYM0_9FUNG</name>
<evidence type="ECO:0000256" key="6">
    <source>
        <dbReference type="ARBA" id="ARBA00023180"/>
    </source>
</evidence>
<evidence type="ECO:0000256" key="3">
    <source>
        <dbReference type="ARBA" id="ARBA00012756"/>
    </source>
</evidence>
<dbReference type="AlphaFoldDB" id="A0A4P9VYM0"/>
<dbReference type="InterPro" id="IPR001944">
    <property type="entry name" value="Glycoside_Hdrlase_35"/>
</dbReference>
<dbReference type="GO" id="GO:0005975">
    <property type="term" value="P:carbohydrate metabolic process"/>
    <property type="evidence" value="ECO:0007669"/>
    <property type="project" value="InterPro"/>
</dbReference>
<evidence type="ECO:0000256" key="1">
    <source>
        <dbReference type="ARBA" id="ARBA00001412"/>
    </source>
</evidence>
<dbReference type="PRINTS" id="PR00742">
    <property type="entry name" value="GLHYDRLASE35"/>
</dbReference>
<keyword evidence="7" id="KW-0326">Glycosidase</keyword>
<keyword evidence="4" id="KW-0732">Signal</keyword>
<keyword evidence="6" id="KW-0325">Glycoprotein</keyword>
<organism evidence="10 11">
    <name type="scientific">Blyttiomyces helicus</name>
    <dbReference type="NCBI Taxonomy" id="388810"/>
    <lineage>
        <taxon>Eukaryota</taxon>
        <taxon>Fungi</taxon>
        <taxon>Fungi incertae sedis</taxon>
        <taxon>Chytridiomycota</taxon>
        <taxon>Chytridiomycota incertae sedis</taxon>
        <taxon>Chytridiomycetes</taxon>
        <taxon>Chytridiomycetes incertae sedis</taxon>
        <taxon>Blyttiomyces</taxon>
    </lineage>
</organism>
<dbReference type="PANTHER" id="PTHR23421">
    <property type="entry name" value="BETA-GALACTOSIDASE RELATED"/>
    <property type="match status" value="1"/>
</dbReference>
<dbReference type="Gene3D" id="2.60.390.10">
    <property type="entry name" value="Beta-galactosidase, domain 3"/>
    <property type="match status" value="1"/>
</dbReference>
<dbReference type="Pfam" id="PF13363">
    <property type="entry name" value="BetaGal_dom3"/>
    <property type="match status" value="1"/>
</dbReference>
<accession>A0A4P9VYM0</accession>
<evidence type="ECO:0000256" key="8">
    <source>
        <dbReference type="RuleBase" id="RU003679"/>
    </source>
</evidence>
<dbReference type="InterPro" id="IPR036833">
    <property type="entry name" value="BetaGal_dom3_sf"/>
</dbReference>
<dbReference type="Gene3D" id="2.60.120.260">
    <property type="entry name" value="Galactose-binding domain-like"/>
    <property type="match status" value="1"/>
</dbReference>